<comment type="caution">
    <text evidence="2">The sequence shown here is derived from an EMBL/GenBank/DDBJ whole genome shotgun (WGS) entry which is preliminary data.</text>
</comment>
<feature type="domain" description="H-type lectin" evidence="1">
    <location>
        <begin position="40"/>
        <end position="104"/>
    </location>
</feature>
<dbReference type="GO" id="GO:0098636">
    <property type="term" value="C:protein complex involved in cell adhesion"/>
    <property type="evidence" value="ECO:0007669"/>
    <property type="project" value="TreeGrafter"/>
</dbReference>
<proteinExistence type="predicted"/>
<gene>
    <name evidence="2" type="ORF">DT23_00355</name>
</gene>
<protein>
    <recommendedName>
        <fullName evidence="1">H-type lectin domain-containing protein</fullName>
    </recommendedName>
</protein>
<evidence type="ECO:0000259" key="1">
    <source>
        <dbReference type="Pfam" id="PF09458"/>
    </source>
</evidence>
<sequence length="116" mass="13178">MITIESHRLGMQQGSIVLFSDYQDGGAMWTGDGPRELRKLVSFPDTFIAKPMVHVALSMWDIDQKHNGRMDISAEMVTPEGFVIVFRTWGDTRVARVRADWIAMGACAHEDDWDIH</sequence>
<dbReference type="InterPro" id="IPR019019">
    <property type="entry name" value="H-type_lectin_domain"/>
</dbReference>
<evidence type="ECO:0000313" key="2">
    <source>
        <dbReference type="EMBL" id="KEO61449.1"/>
    </source>
</evidence>
<dbReference type="Pfam" id="PF09458">
    <property type="entry name" value="H_lectin"/>
    <property type="match status" value="1"/>
</dbReference>
<dbReference type="InterPro" id="IPR037221">
    <property type="entry name" value="H-type_lectin_dom_sf"/>
</dbReference>
<accession>A0A074JY79</accession>
<dbReference type="InterPro" id="IPR052487">
    <property type="entry name" value="Galactose-binding_lectin"/>
</dbReference>
<name>A0A074JY79_9RHOB</name>
<reference evidence="2 3" key="1">
    <citation type="journal article" date="2015" name="Antonie Van Leeuwenhoek">
        <title>Thioclava indica sp. nov., isolated from surface seawater of the Indian Ocean.</title>
        <authorList>
            <person name="Liu Y."/>
            <person name="Lai Q."/>
            <person name="Du J."/>
            <person name="Xu H."/>
            <person name="Jiang L."/>
            <person name="Shao Z."/>
        </authorList>
    </citation>
    <scope>NUCLEOTIDE SEQUENCE [LARGE SCALE GENOMIC DNA]</scope>
    <source>
        <strain evidence="2 3">DT23-4</strain>
    </source>
</reference>
<dbReference type="GO" id="GO:0030247">
    <property type="term" value="F:polysaccharide binding"/>
    <property type="evidence" value="ECO:0007669"/>
    <property type="project" value="TreeGrafter"/>
</dbReference>
<dbReference type="GO" id="GO:0070492">
    <property type="term" value="F:oligosaccharide binding"/>
    <property type="evidence" value="ECO:0007669"/>
    <property type="project" value="TreeGrafter"/>
</dbReference>
<dbReference type="AlphaFoldDB" id="A0A074JY79"/>
<dbReference type="eggNOG" id="ENOG5032SUT">
    <property type="taxonomic scope" value="Bacteria"/>
</dbReference>
<dbReference type="PANTHER" id="PTHR46938">
    <property type="entry name" value="DISCOIDIN-1 SUBUNIT A-RELATED-RELATED"/>
    <property type="match status" value="1"/>
</dbReference>
<evidence type="ECO:0000313" key="3">
    <source>
        <dbReference type="Proteomes" id="UP000027471"/>
    </source>
</evidence>
<dbReference type="Gene3D" id="2.60.40.2080">
    <property type="match status" value="1"/>
</dbReference>
<dbReference type="GO" id="GO:0009986">
    <property type="term" value="C:cell surface"/>
    <property type="evidence" value="ECO:0007669"/>
    <property type="project" value="TreeGrafter"/>
</dbReference>
<dbReference type="GO" id="GO:0046871">
    <property type="term" value="F:N-acetylgalactosamine binding"/>
    <property type="evidence" value="ECO:0007669"/>
    <property type="project" value="TreeGrafter"/>
</dbReference>
<dbReference type="RefSeq" id="WP_038127066.1">
    <property type="nucleotide sequence ID" value="NZ_AUNB01000001.1"/>
</dbReference>
<dbReference type="STRING" id="1353528.DT23_00355"/>
<dbReference type="SUPFAM" id="SSF141086">
    <property type="entry name" value="Agglutinin HPA-like"/>
    <property type="match status" value="1"/>
</dbReference>
<dbReference type="EMBL" id="AUNB01000001">
    <property type="protein sequence ID" value="KEO61449.1"/>
    <property type="molecule type" value="Genomic_DNA"/>
</dbReference>
<dbReference type="OrthoDB" id="7658568at2"/>
<dbReference type="GO" id="GO:0098609">
    <property type="term" value="P:cell-cell adhesion"/>
    <property type="evidence" value="ECO:0007669"/>
    <property type="project" value="TreeGrafter"/>
</dbReference>
<dbReference type="GO" id="GO:0045335">
    <property type="term" value="C:phagocytic vesicle"/>
    <property type="evidence" value="ECO:0007669"/>
    <property type="project" value="TreeGrafter"/>
</dbReference>
<organism evidence="2 3">
    <name type="scientific">Thioclava indica</name>
    <dbReference type="NCBI Taxonomy" id="1353528"/>
    <lineage>
        <taxon>Bacteria</taxon>
        <taxon>Pseudomonadati</taxon>
        <taxon>Pseudomonadota</taxon>
        <taxon>Alphaproteobacteria</taxon>
        <taxon>Rhodobacterales</taxon>
        <taxon>Paracoccaceae</taxon>
        <taxon>Thioclava</taxon>
    </lineage>
</organism>
<dbReference type="Proteomes" id="UP000027471">
    <property type="component" value="Unassembled WGS sequence"/>
</dbReference>
<keyword evidence="3" id="KW-1185">Reference proteome</keyword>